<dbReference type="PANTHER" id="PTHR35008:SF8">
    <property type="entry name" value="ALCOHOL DEHYDROGENASE CYTOCHROME C SUBUNIT"/>
    <property type="match status" value="1"/>
</dbReference>
<gene>
    <name evidence="7" type="ORF">KK078_25975</name>
</gene>
<reference evidence="7 8" key="1">
    <citation type="submission" date="2021-05" db="EMBL/GenBank/DDBJ databases">
        <title>A Polyphasic approach of four new species of the genus Ohtaekwangia: Ohtaekwangia histidinii sp. nov., Ohtaekwangia cretensis sp. nov., Ohtaekwangia indiensis sp. nov., Ohtaekwangia reichenbachii sp. nov. from diverse environment.</title>
        <authorList>
            <person name="Octaviana S."/>
        </authorList>
    </citation>
    <scope>NUCLEOTIDE SEQUENCE [LARGE SCALE GENOMIC DNA]</scope>
    <source>
        <strain evidence="7 8">PWU37</strain>
    </source>
</reference>
<keyword evidence="5" id="KW-0472">Membrane</keyword>
<dbReference type="RefSeq" id="WP_254093259.1">
    <property type="nucleotide sequence ID" value="NZ_JAHESC010000053.1"/>
</dbReference>
<dbReference type="SUPFAM" id="SSF46626">
    <property type="entry name" value="Cytochrome c"/>
    <property type="match status" value="2"/>
</dbReference>
<evidence type="ECO:0000313" key="8">
    <source>
        <dbReference type="Proteomes" id="UP001319180"/>
    </source>
</evidence>
<evidence type="ECO:0000259" key="6">
    <source>
        <dbReference type="PROSITE" id="PS51007"/>
    </source>
</evidence>
<name>A0AAP2DE77_9BACT</name>
<dbReference type="PANTHER" id="PTHR35008">
    <property type="entry name" value="BLL4482 PROTEIN-RELATED"/>
    <property type="match status" value="1"/>
</dbReference>
<dbReference type="Pfam" id="PF13442">
    <property type="entry name" value="Cytochrome_CBB3"/>
    <property type="match status" value="1"/>
</dbReference>
<dbReference type="InterPro" id="IPR051459">
    <property type="entry name" value="Cytochrome_c-type_DH"/>
</dbReference>
<dbReference type="Proteomes" id="UP001319180">
    <property type="component" value="Unassembled WGS sequence"/>
</dbReference>
<keyword evidence="5" id="KW-1133">Transmembrane helix</keyword>
<comment type="caution">
    <text evidence="7">The sequence shown here is derived from an EMBL/GenBank/DDBJ whole genome shotgun (WGS) entry which is preliminary data.</text>
</comment>
<evidence type="ECO:0000256" key="5">
    <source>
        <dbReference type="SAM" id="Phobius"/>
    </source>
</evidence>
<feature type="domain" description="Cytochrome c" evidence="6">
    <location>
        <begin position="229"/>
        <end position="339"/>
    </location>
</feature>
<evidence type="ECO:0000313" key="7">
    <source>
        <dbReference type="EMBL" id="MBT1690039.1"/>
    </source>
</evidence>
<proteinExistence type="predicted"/>
<evidence type="ECO:0000256" key="4">
    <source>
        <dbReference type="PROSITE-ProRule" id="PRU00433"/>
    </source>
</evidence>
<sequence length="342" mass="37315">MKLFRNHTYLYTTAFLFFTGLSLVVAILPALYNQENNAPLPGTEPLSDDALAGKHVFIANGCVACHSQQVRNVAMDNVWGSRPNVAADYAHNTRMHWWMNTATLMGTERTGPDLTNIGTRLPSLEWHLLHLYNPRAVVEESVMPAYPWMFQIKEDIEEGDKVVNVPAEFMRDQHGTVVATREALQLVAYLQSLQQAPLPDGTAAPAFLYRSQAPAAAPANVSADAAATEAIADGAALYAANCQACHQATGAGLKGAFPPLKGSAIVQDDDPEVLIDIILHGYNAREEYGEMPAIGTINHLKPEEIAAIIHHERTSWGNQAREVSVAEVKDIIAMLESKKNNP</sequence>
<dbReference type="GO" id="GO:0009055">
    <property type="term" value="F:electron transfer activity"/>
    <property type="evidence" value="ECO:0007669"/>
    <property type="project" value="InterPro"/>
</dbReference>
<keyword evidence="5" id="KW-0812">Transmembrane</keyword>
<evidence type="ECO:0000256" key="1">
    <source>
        <dbReference type="ARBA" id="ARBA00022617"/>
    </source>
</evidence>
<protein>
    <submittedName>
        <fullName evidence="7">Cytochrome c</fullName>
    </submittedName>
</protein>
<dbReference type="EMBL" id="JAHESC010000053">
    <property type="protein sequence ID" value="MBT1690039.1"/>
    <property type="molecule type" value="Genomic_DNA"/>
</dbReference>
<dbReference type="GO" id="GO:0020037">
    <property type="term" value="F:heme binding"/>
    <property type="evidence" value="ECO:0007669"/>
    <property type="project" value="InterPro"/>
</dbReference>
<dbReference type="GO" id="GO:0046872">
    <property type="term" value="F:metal ion binding"/>
    <property type="evidence" value="ECO:0007669"/>
    <property type="project" value="UniProtKB-KW"/>
</dbReference>
<organism evidence="7 8">
    <name type="scientific">Dawidia soli</name>
    <dbReference type="NCBI Taxonomy" id="2782352"/>
    <lineage>
        <taxon>Bacteria</taxon>
        <taxon>Pseudomonadati</taxon>
        <taxon>Bacteroidota</taxon>
        <taxon>Cytophagia</taxon>
        <taxon>Cytophagales</taxon>
        <taxon>Chryseotaleaceae</taxon>
        <taxon>Dawidia</taxon>
    </lineage>
</organism>
<evidence type="ECO:0000256" key="3">
    <source>
        <dbReference type="ARBA" id="ARBA00023004"/>
    </source>
</evidence>
<dbReference type="AlphaFoldDB" id="A0AAP2DE77"/>
<evidence type="ECO:0000256" key="2">
    <source>
        <dbReference type="ARBA" id="ARBA00022723"/>
    </source>
</evidence>
<dbReference type="Pfam" id="PF02433">
    <property type="entry name" value="FixO"/>
    <property type="match status" value="1"/>
</dbReference>
<dbReference type="InterPro" id="IPR009056">
    <property type="entry name" value="Cyt_c-like_dom"/>
</dbReference>
<keyword evidence="8" id="KW-1185">Reference proteome</keyword>
<feature type="transmembrane region" description="Helical" evidence="5">
    <location>
        <begin position="9"/>
        <end position="32"/>
    </location>
</feature>
<dbReference type="InterPro" id="IPR003468">
    <property type="entry name" value="Cyt_c_oxidase_monohaem-su/FixO"/>
</dbReference>
<keyword evidence="2 4" id="KW-0479">Metal-binding</keyword>
<keyword evidence="3 4" id="KW-0408">Iron</keyword>
<dbReference type="PROSITE" id="PS51007">
    <property type="entry name" value="CYTC"/>
    <property type="match status" value="2"/>
</dbReference>
<keyword evidence="1 4" id="KW-0349">Heme</keyword>
<dbReference type="InterPro" id="IPR036909">
    <property type="entry name" value="Cyt_c-like_dom_sf"/>
</dbReference>
<accession>A0AAP2DE77</accession>
<feature type="domain" description="Cytochrome c" evidence="6">
    <location>
        <begin position="48"/>
        <end position="194"/>
    </location>
</feature>
<dbReference type="Gene3D" id="1.10.760.10">
    <property type="entry name" value="Cytochrome c-like domain"/>
    <property type="match status" value="2"/>
</dbReference>